<evidence type="ECO:0000313" key="4">
    <source>
        <dbReference type="Proteomes" id="UP000294063"/>
    </source>
</evidence>
<dbReference type="CDD" id="cd23947">
    <property type="entry name" value="PAPS_reductase-like_YbdN"/>
    <property type="match status" value="1"/>
</dbReference>
<evidence type="ECO:0000259" key="1">
    <source>
        <dbReference type="Pfam" id="PF01507"/>
    </source>
</evidence>
<dbReference type="GO" id="GO:0003824">
    <property type="term" value="F:catalytic activity"/>
    <property type="evidence" value="ECO:0007669"/>
    <property type="project" value="InterPro"/>
</dbReference>
<keyword evidence="5" id="KW-1185">Reference proteome</keyword>
<name>A0A4Q5KU13_9GAMM</name>
<dbReference type="RefSeq" id="WP_130060013.1">
    <property type="nucleotide sequence ID" value="NZ_SEZK01000027.1"/>
</dbReference>
<dbReference type="EMBL" id="SEZN01000020">
    <property type="protein sequence ID" value="RYU63900.1"/>
    <property type="molecule type" value="Genomic_DNA"/>
</dbReference>
<organism evidence="2 4">
    <name type="scientific">Aliivibrio finisterrensis</name>
    <dbReference type="NCBI Taxonomy" id="511998"/>
    <lineage>
        <taxon>Bacteria</taxon>
        <taxon>Pseudomonadati</taxon>
        <taxon>Pseudomonadota</taxon>
        <taxon>Gammaproteobacteria</taxon>
        <taxon>Vibrionales</taxon>
        <taxon>Vibrionaceae</taxon>
        <taxon>Aliivibrio</taxon>
    </lineage>
</organism>
<reference evidence="4 5" key="1">
    <citation type="submission" date="2019-02" db="EMBL/GenBank/DDBJ databases">
        <title>Genome sequences of Aliivibrio finisterrensis strains from farmed Atlantic salmon.</title>
        <authorList>
            <person name="Bowman J.P."/>
        </authorList>
    </citation>
    <scope>NUCLEOTIDE SEQUENCE [LARGE SCALE GENOMIC DNA]</scope>
    <source>
        <strain evidence="3 5">A21</strain>
        <strain evidence="2 4">A46</strain>
    </source>
</reference>
<dbReference type="GO" id="GO:0071453">
    <property type="term" value="P:cellular response to oxygen levels"/>
    <property type="evidence" value="ECO:0007669"/>
    <property type="project" value="TreeGrafter"/>
</dbReference>
<protein>
    <submittedName>
        <fullName evidence="2">DUF3440 domain-containing protein</fullName>
    </submittedName>
</protein>
<dbReference type="InterPro" id="IPR014729">
    <property type="entry name" value="Rossmann-like_a/b/a_fold"/>
</dbReference>
<dbReference type="Gene3D" id="3.40.50.620">
    <property type="entry name" value="HUPs"/>
    <property type="match status" value="1"/>
</dbReference>
<sequence length="406" mass="48855">MKINLSFNVDVAARKRINTILDGFKHFYVSFSGGKDSGVLLSLIIDESRKRNRLPVDVLIIDLEAQYKNTIEYIEEMVSKKEINAFWICLPLSLRNSVSQFQPKWICWDPCFQYKWLREFPKNNSVIKDMTYFPFYKFGMEFEEFVFEFSKWYSLMKNSQCACFIAIRADESLNRYRTIKNKHKSKYLNFKWTTKVTESVYHAYPIYDWKVTDIWIANGKYQYLYNKIYDLMHMAGVSLAQQRLCQPFGDDQRKSLWLYQILEFDTWQKLVERVEGCNFGARYSKSQGRILGYYKFDLPDGYTYKSYSKYLLKTMPPDLEKHYRSRIFQFLYWWRKNKIKTGIYSIPDFGDKKLESAKKIPSWRRICKVLIKNDYWCYGLSFGQNKRLTNLYIETYEDYITGRGYV</sequence>
<dbReference type="Pfam" id="PF01507">
    <property type="entry name" value="PAPS_reduct"/>
    <property type="match status" value="1"/>
</dbReference>
<feature type="domain" description="Phosphoadenosine phosphosulphate reductase" evidence="1">
    <location>
        <begin position="28"/>
        <end position="230"/>
    </location>
</feature>
<dbReference type="InterPro" id="IPR021845">
    <property type="entry name" value="DUF3440"/>
</dbReference>
<gene>
    <name evidence="3" type="ORF">ERW53_11970</name>
    <name evidence="2" type="ORF">ERW57_14255</name>
</gene>
<proteinExistence type="predicted"/>
<dbReference type="Proteomes" id="UP000294063">
    <property type="component" value="Unassembled WGS sequence"/>
</dbReference>
<evidence type="ECO:0000313" key="3">
    <source>
        <dbReference type="EMBL" id="RYU63900.1"/>
    </source>
</evidence>
<comment type="caution">
    <text evidence="2">The sequence shown here is derived from an EMBL/GenBank/DDBJ whole genome shotgun (WGS) entry which is preliminary data.</text>
</comment>
<dbReference type="PANTHER" id="PTHR30083:SF0">
    <property type="entry name" value="3'-PHOSPHOADENOSINE 5'-PHOSPHOSULFATE SULFOTRANSFERASE (PAPS REDUCTASE)_FAD SYNTHETASE"/>
    <property type="match status" value="1"/>
</dbReference>
<dbReference type="Pfam" id="PF11922">
    <property type="entry name" value="DUF3440"/>
    <property type="match status" value="2"/>
</dbReference>
<accession>A0A4Q5KU13</accession>
<evidence type="ECO:0000313" key="5">
    <source>
        <dbReference type="Proteomes" id="UP000294166"/>
    </source>
</evidence>
<dbReference type="PANTHER" id="PTHR30083">
    <property type="entry name" value="TRANSCRIPTIONAL REGULATOR-RELATED"/>
    <property type="match status" value="1"/>
</dbReference>
<dbReference type="EMBL" id="SEZK01000027">
    <property type="protein sequence ID" value="RYU49772.1"/>
    <property type="molecule type" value="Genomic_DNA"/>
</dbReference>
<evidence type="ECO:0000313" key="2">
    <source>
        <dbReference type="EMBL" id="RYU49772.1"/>
    </source>
</evidence>
<dbReference type="Proteomes" id="UP000294166">
    <property type="component" value="Unassembled WGS sequence"/>
</dbReference>
<dbReference type="InterPro" id="IPR002500">
    <property type="entry name" value="PAPS_reduct_dom"/>
</dbReference>
<dbReference type="SUPFAM" id="SSF52402">
    <property type="entry name" value="Adenine nucleotide alpha hydrolases-like"/>
    <property type="match status" value="1"/>
</dbReference>
<dbReference type="AlphaFoldDB" id="A0A4Q5KU13"/>